<evidence type="ECO:0000313" key="3">
    <source>
        <dbReference type="Proteomes" id="UP000717328"/>
    </source>
</evidence>
<gene>
    <name evidence="2" type="ORF">H0H81_005706</name>
</gene>
<keyword evidence="3" id="KW-1185">Reference proteome</keyword>
<feature type="compositionally biased region" description="Low complexity" evidence="1">
    <location>
        <begin position="29"/>
        <end position="42"/>
    </location>
</feature>
<feature type="region of interest" description="Disordered" evidence="1">
    <location>
        <begin position="209"/>
        <end position="259"/>
    </location>
</feature>
<dbReference type="Proteomes" id="UP000717328">
    <property type="component" value="Unassembled WGS sequence"/>
</dbReference>
<evidence type="ECO:0000256" key="1">
    <source>
        <dbReference type="SAM" id="MobiDB-lite"/>
    </source>
</evidence>
<feature type="region of interest" description="Disordered" evidence="1">
    <location>
        <begin position="1"/>
        <end position="54"/>
    </location>
</feature>
<proteinExistence type="predicted"/>
<evidence type="ECO:0000313" key="2">
    <source>
        <dbReference type="EMBL" id="KAG5649173.1"/>
    </source>
</evidence>
<accession>A0A9P7GII5</accession>
<sequence length="259" mass="28374">MASQYWPQNHATGIPDPFSTSIPAGSVNTTHHTPTFTTLAHGGPPPHPSNSSSIGHALGFVAAAPMAPGNVSQASSPVSAFGEMELPNDDTSTPTKHLPLHGVPHNQLPASGNNWSHVSASRGWAHFNQLIQGNNVWNVHNYSHHLLRMGLHMDFLTNSLQVQGNENKNTKSPAFEIVTDKIPTSKLETLMDQLESTAEYVQHLVERRADFQPGPPAMNIDNRNGNNHNHETNMQEDQQQDDEYGQPDPQPSTNNIFLK</sequence>
<feature type="compositionally biased region" description="Polar residues" evidence="1">
    <location>
        <begin position="18"/>
        <end position="28"/>
    </location>
</feature>
<organism evidence="2 3">
    <name type="scientific">Sphagnurus paluster</name>
    <dbReference type="NCBI Taxonomy" id="117069"/>
    <lineage>
        <taxon>Eukaryota</taxon>
        <taxon>Fungi</taxon>
        <taxon>Dikarya</taxon>
        <taxon>Basidiomycota</taxon>
        <taxon>Agaricomycotina</taxon>
        <taxon>Agaricomycetes</taxon>
        <taxon>Agaricomycetidae</taxon>
        <taxon>Agaricales</taxon>
        <taxon>Tricholomatineae</taxon>
        <taxon>Lyophyllaceae</taxon>
        <taxon>Sphagnurus</taxon>
    </lineage>
</organism>
<comment type="caution">
    <text evidence="2">The sequence shown here is derived from an EMBL/GenBank/DDBJ whole genome shotgun (WGS) entry which is preliminary data.</text>
</comment>
<reference evidence="2" key="1">
    <citation type="submission" date="2021-02" db="EMBL/GenBank/DDBJ databases">
        <authorList>
            <person name="Nieuwenhuis M."/>
            <person name="Van De Peppel L.J.J."/>
        </authorList>
    </citation>
    <scope>NUCLEOTIDE SEQUENCE</scope>
    <source>
        <strain evidence="2">D49</strain>
    </source>
</reference>
<dbReference type="EMBL" id="JABCKI010001454">
    <property type="protein sequence ID" value="KAG5649173.1"/>
    <property type="molecule type" value="Genomic_DNA"/>
</dbReference>
<dbReference type="AlphaFoldDB" id="A0A9P7GII5"/>
<reference evidence="2" key="2">
    <citation type="submission" date="2021-10" db="EMBL/GenBank/DDBJ databases">
        <title>Phylogenomics reveals ancestral predisposition of the termite-cultivated fungus Termitomyces towards a domesticated lifestyle.</title>
        <authorList>
            <person name="Auxier B."/>
            <person name="Grum-Grzhimaylo A."/>
            <person name="Cardenas M.E."/>
            <person name="Lodge J.D."/>
            <person name="Laessoe T."/>
            <person name="Pedersen O."/>
            <person name="Smith M.E."/>
            <person name="Kuyper T.W."/>
            <person name="Franco-Molano E.A."/>
            <person name="Baroni T.J."/>
            <person name="Aanen D.K."/>
        </authorList>
    </citation>
    <scope>NUCLEOTIDE SEQUENCE</scope>
    <source>
        <strain evidence="2">D49</strain>
    </source>
</reference>
<protein>
    <submittedName>
        <fullName evidence="2">Uncharacterized protein</fullName>
    </submittedName>
</protein>
<name>A0A9P7GII5_9AGAR</name>
<feature type="compositionally biased region" description="Polar residues" evidence="1">
    <location>
        <begin position="1"/>
        <end position="11"/>
    </location>
</feature>